<feature type="domain" description="ABC transporter" evidence="14">
    <location>
        <begin position="333"/>
        <end position="567"/>
    </location>
</feature>
<evidence type="ECO:0000256" key="6">
    <source>
        <dbReference type="ARBA" id="ARBA00022597"/>
    </source>
</evidence>
<organism evidence="16 17">
    <name type="scientific">Terrihabitans soli</name>
    <dbReference type="NCBI Taxonomy" id="708113"/>
    <lineage>
        <taxon>Bacteria</taxon>
        <taxon>Pseudomonadati</taxon>
        <taxon>Pseudomonadota</taxon>
        <taxon>Alphaproteobacteria</taxon>
        <taxon>Hyphomicrobiales</taxon>
        <taxon>Terrihabitans</taxon>
    </lineage>
</organism>
<comment type="subcellular location">
    <subcellularLocation>
        <location evidence="1">Cell membrane</location>
        <topology evidence="1">Multi-pass membrane protein</topology>
    </subcellularLocation>
</comment>
<dbReference type="InterPro" id="IPR036640">
    <property type="entry name" value="ABC1_TM_sf"/>
</dbReference>
<keyword evidence="5" id="KW-0997">Cell inner membrane</keyword>
<evidence type="ECO:0000256" key="13">
    <source>
        <dbReference type="SAM" id="Phobius"/>
    </source>
</evidence>
<dbReference type="CDD" id="cd18562">
    <property type="entry name" value="ABC_6TM_NdvA_beta-glucan_exporter_like"/>
    <property type="match status" value="1"/>
</dbReference>
<evidence type="ECO:0000256" key="3">
    <source>
        <dbReference type="ARBA" id="ARBA00022448"/>
    </source>
</evidence>
<keyword evidence="6" id="KW-0762">Sugar transport</keyword>
<keyword evidence="4" id="KW-1003">Cell membrane</keyword>
<dbReference type="GO" id="GO:0005524">
    <property type="term" value="F:ATP binding"/>
    <property type="evidence" value="ECO:0007669"/>
    <property type="project" value="UniProtKB-KW"/>
</dbReference>
<dbReference type="InterPro" id="IPR011527">
    <property type="entry name" value="ABC1_TM_dom"/>
</dbReference>
<evidence type="ECO:0000256" key="10">
    <source>
        <dbReference type="ARBA" id="ARBA00022967"/>
    </source>
</evidence>
<proteinExistence type="inferred from homology"/>
<evidence type="ECO:0000256" key="1">
    <source>
        <dbReference type="ARBA" id="ARBA00004651"/>
    </source>
</evidence>
<accession>A0A6S6QWT2</accession>
<gene>
    <name evidence="16" type="primary">ndvA</name>
    <name evidence="16" type="ORF">IZ6_24370</name>
</gene>
<evidence type="ECO:0000313" key="17">
    <source>
        <dbReference type="Proteomes" id="UP000515317"/>
    </source>
</evidence>
<dbReference type="SMART" id="SM00382">
    <property type="entry name" value="AAA"/>
    <property type="match status" value="1"/>
</dbReference>
<dbReference type="PROSITE" id="PS50893">
    <property type="entry name" value="ABC_TRANSPORTER_2"/>
    <property type="match status" value="1"/>
</dbReference>
<feature type="transmembrane region" description="Helical" evidence="13">
    <location>
        <begin position="158"/>
        <end position="175"/>
    </location>
</feature>
<dbReference type="GO" id="GO:0034040">
    <property type="term" value="F:ATPase-coupled lipid transmembrane transporter activity"/>
    <property type="evidence" value="ECO:0007669"/>
    <property type="project" value="TreeGrafter"/>
</dbReference>
<keyword evidence="3" id="KW-0813">Transport</keyword>
<dbReference type="GO" id="GO:0015441">
    <property type="term" value="F:ABC-type beta-glucan transporter activity"/>
    <property type="evidence" value="ECO:0007669"/>
    <property type="project" value="InterPro"/>
</dbReference>
<evidence type="ECO:0000256" key="12">
    <source>
        <dbReference type="ARBA" id="ARBA00023136"/>
    </source>
</evidence>
<keyword evidence="8" id="KW-0547">Nucleotide-binding</keyword>
<dbReference type="Pfam" id="PF00005">
    <property type="entry name" value="ABC_tran"/>
    <property type="match status" value="1"/>
</dbReference>
<evidence type="ECO:0000259" key="14">
    <source>
        <dbReference type="PROSITE" id="PS50893"/>
    </source>
</evidence>
<dbReference type="EMBL" id="AP023361">
    <property type="protein sequence ID" value="BCJ91702.1"/>
    <property type="molecule type" value="Genomic_DNA"/>
</dbReference>
<dbReference type="AlphaFoldDB" id="A0A6S6QWT2"/>
<sequence>MLQAYRKAFAWLFAERGLAVTLISFGLVIAALQVMEPVLFGWAIDAMTKNESSFPLILMWAAAGFGAFLFGLGVSLQADRLAHRRRLAAMAAYLEHVLLLPLSFHSEARSGVLMRIMTVGCDSMFLTWLSILREHFTSAVALLVIIPIALWLNWKLALLLIALMVVYVAVNALVIRRTSGGQARVEQYFSDISGRVGDLFGNISVLQSFLAVPNELADIRRSLSLLLETQYPVLNWWAILSVLTRAASSLSIVAIFAFGAYLRQTDGTSVGEIVSFVGFANMLIGRLDQITNFAMSLFYRGPQLIQFFEVMDEEKGPPEKPDALPLSLTGGHVAFEHVAFRYPNGEGGLADLSFEAKPGETVALVGPTGSGKSTTLALLQRAWDPQAGRILIDGQDIKEVTLASLRDAISVVFQDAGLFNRSITENIRMGRPGATQAEIESAAKMAEAHEFIAAKPEGYATLVGERGQGLSGGERQRVAIARALLKNAPILILDEATSALDVTTEARVQAALENLRAGRTTFVIAHRLSTVRAADRILVLQNGRVAEQGGFDELVKKGGLFTELVKAGGFEASAD</sequence>
<feature type="transmembrane region" description="Helical" evidence="13">
    <location>
        <begin position="236"/>
        <end position="262"/>
    </location>
</feature>
<evidence type="ECO:0000256" key="7">
    <source>
        <dbReference type="ARBA" id="ARBA00022692"/>
    </source>
</evidence>
<protein>
    <submittedName>
        <fullName evidence="16">Beta-(1--&gt;2)glucan export ATP-binding/permease protein NdvA</fullName>
    </submittedName>
</protein>
<dbReference type="Pfam" id="PF00664">
    <property type="entry name" value="ABC_membrane"/>
    <property type="match status" value="1"/>
</dbReference>
<dbReference type="PANTHER" id="PTHR24221">
    <property type="entry name" value="ATP-BINDING CASSETTE SUB-FAMILY B"/>
    <property type="match status" value="1"/>
</dbReference>
<dbReference type="InterPro" id="IPR027417">
    <property type="entry name" value="P-loop_NTPase"/>
</dbReference>
<dbReference type="PROSITE" id="PS50929">
    <property type="entry name" value="ABC_TM1F"/>
    <property type="match status" value="1"/>
</dbReference>
<evidence type="ECO:0000256" key="8">
    <source>
        <dbReference type="ARBA" id="ARBA00022741"/>
    </source>
</evidence>
<evidence type="ECO:0000259" key="15">
    <source>
        <dbReference type="PROSITE" id="PS50929"/>
    </source>
</evidence>
<keyword evidence="7 13" id="KW-0812">Transmembrane</keyword>
<keyword evidence="9 16" id="KW-0067">ATP-binding</keyword>
<dbReference type="InterPro" id="IPR039421">
    <property type="entry name" value="Type_1_exporter"/>
</dbReference>
<dbReference type="GO" id="GO:0005886">
    <property type="term" value="C:plasma membrane"/>
    <property type="evidence" value="ECO:0007669"/>
    <property type="project" value="UniProtKB-SubCell"/>
</dbReference>
<dbReference type="InterPro" id="IPR005896">
    <property type="entry name" value="NdvA"/>
</dbReference>
<keyword evidence="17" id="KW-1185">Reference proteome</keyword>
<dbReference type="FunFam" id="3.40.50.300:FF:000221">
    <property type="entry name" value="Multidrug ABC transporter ATP-binding protein"/>
    <property type="match status" value="1"/>
</dbReference>
<comment type="similarity">
    <text evidence="2">Belongs to the ABC transporter superfamily.</text>
</comment>
<reference evidence="16 17" key="1">
    <citation type="submission" date="2020-08" db="EMBL/GenBank/DDBJ databases">
        <title>Genome sequence of Rhizobiales bacterium strain IZ6.</title>
        <authorList>
            <person name="Nakai R."/>
            <person name="Naganuma T."/>
        </authorList>
    </citation>
    <scope>NUCLEOTIDE SEQUENCE [LARGE SCALE GENOMIC DNA]</scope>
    <source>
        <strain evidence="16 17">IZ6</strain>
    </source>
</reference>
<evidence type="ECO:0000256" key="5">
    <source>
        <dbReference type="ARBA" id="ARBA00022519"/>
    </source>
</evidence>
<name>A0A6S6QWT2_9HYPH</name>
<dbReference type="KEGG" id="tso:IZ6_24370"/>
<evidence type="ECO:0000256" key="9">
    <source>
        <dbReference type="ARBA" id="ARBA00022840"/>
    </source>
</evidence>
<feature type="transmembrane region" description="Helical" evidence="13">
    <location>
        <begin position="54"/>
        <end position="75"/>
    </location>
</feature>
<keyword evidence="12 13" id="KW-0472">Membrane</keyword>
<dbReference type="SUPFAM" id="SSF52540">
    <property type="entry name" value="P-loop containing nucleoside triphosphate hydrolases"/>
    <property type="match status" value="1"/>
</dbReference>
<dbReference type="Gene3D" id="3.40.50.300">
    <property type="entry name" value="P-loop containing nucleotide triphosphate hydrolases"/>
    <property type="match status" value="1"/>
</dbReference>
<dbReference type="PANTHER" id="PTHR24221:SF654">
    <property type="entry name" value="ATP-BINDING CASSETTE SUB-FAMILY B MEMBER 6"/>
    <property type="match status" value="1"/>
</dbReference>
<dbReference type="Proteomes" id="UP000515317">
    <property type="component" value="Chromosome"/>
</dbReference>
<dbReference type="GO" id="GO:0016887">
    <property type="term" value="F:ATP hydrolysis activity"/>
    <property type="evidence" value="ECO:0007669"/>
    <property type="project" value="InterPro"/>
</dbReference>
<evidence type="ECO:0000256" key="2">
    <source>
        <dbReference type="ARBA" id="ARBA00005417"/>
    </source>
</evidence>
<dbReference type="NCBIfam" id="NF010178">
    <property type="entry name" value="PRK13657.1"/>
    <property type="match status" value="1"/>
</dbReference>
<feature type="domain" description="ABC transmembrane type-1" evidence="15">
    <location>
        <begin position="20"/>
        <end position="297"/>
    </location>
</feature>
<evidence type="ECO:0000256" key="11">
    <source>
        <dbReference type="ARBA" id="ARBA00022989"/>
    </source>
</evidence>
<dbReference type="SUPFAM" id="SSF90123">
    <property type="entry name" value="ABC transporter transmembrane region"/>
    <property type="match status" value="1"/>
</dbReference>
<dbReference type="PROSITE" id="PS00211">
    <property type="entry name" value="ABC_TRANSPORTER_1"/>
    <property type="match status" value="1"/>
</dbReference>
<feature type="transmembrane region" description="Helical" evidence="13">
    <location>
        <begin position="12"/>
        <end position="34"/>
    </location>
</feature>
<dbReference type="Gene3D" id="1.20.1560.10">
    <property type="entry name" value="ABC transporter type 1, transmembrane domain"/>
    <property type="match status" value="1"/>
</dbReference>
<dbReference type="NCBIfam" id="TIGR01192">
    <property type="entry name" value="chvA"/>
    <property type="match status" value="1"/>
</dbReference>
<evidence type="ECO:0000256" key="4">
    <source>
        <dbReference type="ARBA" id="ARBA00022475"/>
    </source>
</evidence>
<keyword evidence="10" id="KW-1278">Translocase</keyword>
<dbReference type="InterPro" id="IPR003439">
    <property type="entry name" value="ABC_transporter-like_ATP-bd"/>
</dbReference>
<dbReference type="InterPro" id="IPR017871">
    <property type="entry name" value="ABC_transporter-like_CS"/>
</dbReference>
<dbReference type="InterPro" id="IPR003593">
    <property type="entry name" value="AAA+_ATPase"/>
</dbReference>
<evidence type="ECO:0000313" key="16">
    <source>
        <dbReference type="EMBL" id="BCJ91702.1"/>
    </source>
</evidence>
<keyword evidence="11 13" id="KW-1133">Transmembrane helix</keyword>